<evidence type="ECO:0000313" key="2">
    <source>
        <dbReference type="Proteomes" id="UP001231649"/>
    </source>
</evidence>
<keyword evidence="2" id="KW-1185">Reference proteome</keyword>
<evidence type="ECO:0000313" key="1">
    <source>
        <dbReference type="EMBL" id="KAJ8733336.1"/>
    </source>
</evidence>
<proteinExistence type="predicted"/>
<protein>
    <submittedName>
        <fullName evidence="1">Uncharacterized protein</fullName>
    </submittedName>
</protein>
<accession>A0ACC2R574</accession>
<organism evidence="1 2">
    <name type="scientific">Mythimna loreyi</name>
    <dbReference type="NCBI Taxonomy" id="667449"/>
    <lineage>
        <taxon>Eukaryota</taxon>
        <taxon>Metazoa</taxon>
        <taxon>Ecdysozoa</taxon>
        <taxon>Arthropoda</taxon>
        <taxon>Hexapoda</taxon>
        <taxon>Insecta</taxon>
        <taxon>Pterygota</taxon>
        <taxon>Neoptera</taxon>
        <taxon>Endopterygota</taxon>
        <taxon>Lepidoptera</taxon>
        <taxon>Glossata</taxon>
        <taxon>Ditrysia</taxon>
        <taxon>Noctuoidea</taxon>
        <taxon>Noctuidae</taxon>
        <taxon>Noctuinae</taxon>
        <taxon>Hadenini</taxon>
        <taxon>Mythimna</taxon>
    </lineage>
</organism>
<comment type="caution">
    <text evidence="1">The sequence shown here is derived from an EMBL/GenBank/DDBJ whole genome shotgun (WGS) entry which is preliminary data.</text>
</comment>
<reference evidence="1" key="1">
    <citation type="submission" date="2023-03" db="EMBL/GenBank/DDBJ databases">
        <title>Chromosome-level genomes of two armyworms, Mythimna separata and Mythimna loreyi, provide insights into the biosynthesis and reception of sex pheromones.</title>
        <authorList>
            <person name="Zhao H."/>
        </authorList>
    </citation>
    <scope>NUCLEOTIDE SEQUENCE</scope>
    <source>
        <strain evidence="1">BeijingLab</strain>
    </source>
</reference>
<gene>
    <name evidence="1" type="ORF">PYW08_001634</name>
</gene>
<dbReference type="EMBL" id="CM056787">
    <property type="protein sequence ID" value="KAJ8733336.1"/>
    <property type="molecule type" value="Genomic_DNA"/>
</dbReference>
<sequence length="700" mass="80152">MDLAAETIEFKDIDITDNKYVENQNYVQRRSLLIVTVADPQLQLVDFEKMMEKGMNVVRLKTSHCTTADRIRLISRIDQATKFLAKKYGLLNEWPCATCIELKTCITQTGLLKEDVHEILIKPDTEVTLTTDKSEFNKCTENTIFVDNPYLTTDVKIGMELSISQDEIILVCTEKEEKSIKCTVVKGGHLENMAYVCMKGGVRSHPYSVSKKDLHLLHFAVEYQVNMIIINYSRKVDTILNIKKFLGYSAGKRPMLIAGICTLEGLMNIDDLIRESDGIMLSREFLPYELEPALYNRMFLIQNYLAGKCREAGKPFIISGDIFKETLMYDYLCTREISDVTNALLQGASGFVLSECSEINNMCSAMNIMNDVCTSVEPLCVNKTDFWDTLSQVKMPVNAAEASAISCAVVANQTNARVIILPTVSGRTAYLLNCLRPNSIIIGVSTKVKTIRLLKMYRSVVPLLYKGPPRRIWFNTVQARINYALQYAVEQKWIDCGDSYISLEKANEESSFCDAVRIWTVTEKNKRKKIECPESYHDFDINTFAEPTPRTRKSAISKTMDEVIEKYKTSEQKETEEAAIETEQDKSKEKEEKETDKEHKKVKEENNATDKKHKKVKKEKKGEDQEHEKVEEEKKGKDQEHEKVEEENKEKVKEDKKGEKEENKEKVKEDKKGEEEKSEGENKSIEKENQKAKSEPKDKP</sequence>
<dbReference type="Proteomes" id="UP001231649">
    <property type="component" value="Chromosome 11"/>
</dbReference>
<name>A0ACC2R574_9NEOP</name>